<feature type="region of interest" description="Disordered" evidence="6">
    <location>
        <begin position="562"/>
        <end position="621"/>
    </location>
</feature>
<feature type="compositionally biased region" description="Low complexity" evidence="6">
    <location>
        <begin position="571"/>
        <end position="592"/>
    </location>
</feature>
<keyword evidence="2" id="KW-0964">Secreted</keyword>
<keyword evidence="5" id="KW-1015">Disulfide bond</keyword>
<feature type="compositionally biased region" description="Low complexity" evidence="6">
    <location>
        <begin position="612"/>
        <end position="621"/>
    </location>
</feature>
<comment type="subcellular location">
    <subcellularLocation>
        <location evidence="1">Secreted</location>
    </subcellularLocation>
</comment>
<dbReference type="GO" id="GO:0006508">
    <property type="term" value="P:proteolysis"/>
    <property type="evidence" value="ECO:0007669"/>
    <property type="project" value="TreeGrafter"/>
</dbReference>
<feature type="domain" description="BPTI/Kunitz inhibitor" evidence="7">
    <location>
        <begin position="1149"/>
        <end position="1199"/>
    </location>
</feature>
<feature type="compositionally biased region" description="Acidic residues" evidence="6">
    <location>
        <begin position="420"/>
        <end position="443"/>
    </location>
</feature>
<gene>
    <name evidence="9" type="primary">LOC103506440</name>
</gene>
<dbReference type="InterPro" id="IPR050439">
    <property type="entry name" value="ADAMTS_ADAMTS-like"/>
</dbReference>
<evidence type="ECO:0000313" key="9">
    <source>
        <dbReference type="RefSeq" id="XP_026677285.1"/>
    </source>
</evidence>
<dbReference type="PRINTS" id="PR00759">
    <property type="entry name" value="BASICPTASE"/>
</dbReference>
<feature type="compositionally biased region" description="Basic and acidic residues" evidence="6">
    <location>
        <begin position="899"/>
        <end position="908"/>
    </location>
</feature>
<dbReference type="SUPFAM" id="SSF57362">
    <property type="entry name" value="BPTI-like"/>
    <property type="match status" value="3"/>
</dbReference>
<dbReference type="Gene3D" id="2.60.120.830">
    <property type="match status" value="1"/>
</dbReference>
<dbReference type="SMART" id="SM00131">
    <property type="entry name" value="KU"/>
    <property type="match status" value="3"/>
</dbReference>
<dbReference type="FunFam" id="4.10.410.10:FF:000020">
    <property type="entry name" value="Collagen, type VI, alpha 3"/>
    <property type="match status" value="2"/>
</dbReference>
<evidence type="ECO:0000256" key="6">
    <source>
        <dbReference type="SAM" id="MobiDB-lite"/>
    </source>
</evidence>
<evidence type="ECO:0000256" key="4">
    <source>
        <dbReference type="ARBA" id="ARBA00022900"/>
    </source>
</evidence>
<dbReference type="SMART" id="SM00209">
    <property type="entry name" value="TSP1"/>
    <property type="match status" value="5"/>
</dbReference>
<dbReference type="STRING" id="121845.A0A3Q0ISG3"/>
<dbReference type="PROSITE" id="PS50279">
    <property type="entry name" value="BPTI_KUNITZ_2"/>
    <property type="match status" value="3"/>
</dbReference>
<feature type="compositionally biased region" description="Polar residues" evidence="6">
    <location>
        <begin position="593"/>
        <end position="606"/>
    </location>
</feature>
<evidence type="ECO:0000256" key="1">
    <source>
        <dbReference type="ARBA" id="ARBA00004613"/>
    </source>
</evidence>
<dbReference type="PANTHER" id="PTHR13723">
    <property type="entry name" value="ADAMTS A DISINTEGRIN AND METALLOPROTEASE WITH THROMBOSPONDIN MOTIFS PROTEASE"/>
    <property type="match status" value="1"/>
</dbReference>
<feature type="domain" description="BPTI/Kunitz inhibitor" evidence="7">
    <location>
        <begin position="1092"/>
        <end position="1142"/>
    </location>
</feature>
<dbReference type="PaxDb" id="121845-A0A3Q0ISG3"/>
<dbReference type="SUPFAM" id="SSF82895">
    <property type="entry name" value="TSP-1 type 1 repeat"/>
    <property type="match status" value="4"/>
</dbReference>
<name>A0A3Q0ISG3_DIACI</name>
<evidence type="ECO:0000256" key="2">
    <source>
        <dbReference type="ARBA" id="ARBA00022525"/>
    </source>
</evidence>
<feature type="region of interest" description="Disordered" evidence="6">
    <location>
        <begin position="415"/>
        <end position="446"/>
    </location>
</feature>
<dbReference type="GeneID" id="103506440"/>
<keyword evidence="4" id="KW-0722">Serine protease inhibitor</keyword>
<evidence type="ECO:0000313" key="8">
    <source>
        <dbReference type="Proteomes" id="UP000079169"/>
    </source>
</evidence>
<dbReference type="PANTHER" id="PTHR13723:SF281">
    <property type="entry name" value="PAPILIN"/>
    <property type="match status" value="1"/>
</dbReference>
<dbReference type="GO" id="GO:0031012">
    <property type="term" value="C:extracellular matrix"/>
    <property type="evidence" value="ECO:0007669"/>
    <property type="project" value="TreeGrafter"/>
</dbReference>
<feature type="region of interest" description="Disordered" evidence="6">
    <location>
        <begin position="867"/>
        <end position="908"/>
    </location>
</feature>
<accession>A0A3Q0ISG3</accession>
<dbReference type="GO" id="GO:0004867">
    <property type="term" value="F:serine-type endopeptidase inhibitor activity"/>
    <property type="evidence" value="ECO:0007669"/>
    <property type="project" value="UniProtKB-KW"/>
</dbReference>
<dbReference type="Proteomes" id="UP000079169">
    <property type="component" value="Unplaced"/>
</dbReference>
<proteinExistence type="predicted"/>
<dbReference type="PROSITE" id="PS50092">
    <property type="entry name" value="TSP1"/>
    <property type="match status" value="4"/>
</dbReference>
<dbReference type="InterPro" id="IPR002223">
    <property type="entry name" value="Kunitz_BPTI"/>
</dbReference>
<dbReference type="InterPro" id="IPR000884">
    <property type="entry name" value="TSP1_rpt"/>
</dbReference>
<feature type="domain" description="BPTI/Kunitz inhibitor" evidence="7">
    <location>
        <begin position="996"/>
        <end position="1046"/>
    </location>
</feature>
<dbReference type="Pfam" id="PF00014">
    <property type="entry name" value="Kunitz_BPTI"/>
    <property type="match status" value="3"/>
</dbReference>
<organism evidence="8 9">
    <name type="scientific">Diaphorina citri</name>
    <name type="common">Asian citrus psyllid</name>
    <dbReference type="NCBI Taxonomy" id="121845"/>
    <lineage>
        <taxon>Eukaryota</taxon>
        <taxon>Metazoa</taxon>
        <taxon>Ecdysozoa</taxon>
        <taxon>Arthropoda</taxon>
        <taxon>Hexapoda</taxon>
        <taxon>Insecta</taxon>
        <taxon>Pterygota</taxon>
        <taxon>Neoptera</taxon>
        <taxon>Paraneoptera</taxon>
        <taxon>Hemiptera</taxon>
        <taxon>Sternorrhyncha</taxon>
        <taxon>Psylloidea</taxon>
        <taxon>Psyllidae</taxon>
        <taxon>Diaphorininae</taxon>
        <taxon>Diaphorina</taxon>
    </lineage>
</organism>
<dbReference type="CTD" id="43872"/>
<keyword evidence="8" id="KW-1185">Reference proteome</keyword>
<sequence>MCQTLRGVLDNNDMQVGYNDLLLIPAGATSVKVRERTPSNNYLAIRNMSGHYYLNGNWRIDYPKPLWFAGTVFYYERNTFYAPESISALGPTTEPLYVVCDHLCGDGKQKRSVKCYREDKDGHREVVPDSACNEEKPESEKPCNLRPCEGVDWLTSEWTGCDHLCGDGKQKRSVKCYREDKDGHREVVPDSACNEEKPESEKPCNLRPCEGVDWLTSEWTGCEEKCGSSLETRTAVCATKNGKIYPESFCLKAKTPELQRECESPPPCEHQWYATQWSKCSAKCGTGIQTRKVFCGALDGESIKKVDDSKCDPELKYNATKNCTSSQVCKGHWMSGPWSKCSKTYGGGTMVSRTARVFQIRAARLTMERKVLCFLGKQDGVSHRDVILRRFCLPVKTAHSKPCGADEVIPVEPTGKVAEADEEEECEEEEEEGEETVNNDTDEVSTKNPKMADLLVDCIQINENGITVSLPDSRCPEGKPNTTQECNRGAACPKWHIAPWKPGSDDFRTHRTESQKLHVLCFPLASPMEVMTSERIELRAKNSMSYALLWLHSVLKRFSTGGTQKKKKTSTMESTTGETSTVLSTTEGSTSTPLEKTTVTDLTSEGFSELPSSTGSTTEVSTITTSYDTSSLSTIDSTTTLNPLLNNADLTSEGFSELPSSTGSTTEVSTITTSYDTSSLSTIDSTTTLNPLQTAIVKEVTLKKCKTKKPKKPKCDTTEFGCCFDGITAAKGPFSAALSPDFSKGCKPECAESPHGCCDDNVTAAHGPYKEGCCLNTPYGCCPDNILPARGPNLEGCGCVYTPYGCCPDNQTVARGPDNAGCGCQYTEHKCCPDKYTPATGPNYEGCPCYTYQFGCCPDGVTRAVGPRQQDATVSTTPTPDKSKPSEPHATASTTPTPDKSKPSEPPKEDCAATQFGCCPDGTAATKKTLEDCAGIDLKNCSVSAWGCCPDSNKTAAGHSLSGGPDERTCSGVPSCQFHLMSGRPKRHLLACLDPCEQPIERGDCNGNYPRWAFNKEAKSCEQFYYGGCKGNGNNFQSESACLEKCLHPGRTRGKSWSRSPIFPLTEKNRVSWVLFYPPYYYLTCFVLPVICRLPGDGGMCSEYHKRYYYDERRQTCVPFIYTGCGGNLNRFTTSEECLHYCSPPRDPCEQPIERGDCNGNYPRWAFNKEAKSCEQFYYGGCKGNGNNFQSESACLEKCLHPGRTRDECLLPRAPGNGLLTRI</sequence>
<keyword evidence="3" id="KW-0646">Protease inhibitor</keyword>
<protein>
    <submittedName>
        <fullName evidence="9">Papilin</fullName>
    </submittedName>
</protein>
<dbReference type="Pfam" id="PF05986">
    <property type="entry name" value="ADAMTS_spacer1"/>
    <property type="match status" value="1"/>
</dbReference>
<dbReference type="InterPro" id="IPR020901">
    <property type="entry name" value="Prtase_inh_Kunz-CS"/>
</dbReference>
<dbReference type="InterPro" id="IPR010294">
    <property type="entry name" value="ADAMTS_spacer1"/>
</dbReference>
<dbReference type="Gene3D" id="4.10.410.10">
    <property type="entry name" value="Pancreatic trypsin inhibitor Kunitz domain"/>
    <property type="match status" value="3"/>
</dbReference>
<dbReference type="CDD" id="cd00109">
    <property type="entry name" value="Kunitz-type"/>
    <property type="match status" value="3"/>
</dbReference>
<evidence type="ECO:0000256" key="5">
    <source>
        <dbReference type="ARBA" id="ARBA00023157"/>
    </source>
</evidence>
<dbReference type="InterPro" id="IPR036880">
    <property type="entry name" value="Kunitz_BPTI_sf"/>
</dbReference>
<reference evidence="9" key="1">
    <citation type="submission" date="2025-08" db="UniProtKB">
        <authorList>
            <consortium name="RefSeq"/>
        </authorList>
    </citation>
    <scope>IDENTIFICATION</scope>
</reference>
<feature type="compositionally biased region" description="Polar residues" evidence="6">
    <location>
        <begin position="870"/>
        <end position="880"/>
    </location>
</feature>
<dbReference type="GO" id="GO:0030198">
    <property type="term" value="P:extracellular matrix organization"/>
    <property type="evidence" value="ECO:0007669"/>
    <property type="project" value="TreeGrafter"/>
</dbReference>
<dbReference type="Pfam" id="PF19030">
    <property type="entry name" value="TSP1_ADAMTS"/>
    <property type="match status" value="3"/>
</dbReference>
<dbReference type="GO" id="GO:0004222">
    <property type="term" value="F:metalloendopeptidase activity"/>
    <property type="evidence" value="ECO:0007669"/>
    <property type="project" value="TreeGrafter"/>
</dbReference>
<dbReference type="RefSeq" id="XP_026677285.1">
    <property type="nucleotide sequence ID" value="XM_026821484.1"/>
</dbReference>
<evidence type="ECO:0000259" key="7">
    <source>
        <dbReference type="PROSITE" id="PS50279"/>
    </source>
</evidence>
<dbReference type="PROSITE" id="PS00280">
    <property type="entry name" value="BPTI_KUNITZ_1"/>
    <property type="match status" value="2"/>
</dbReference>
<dbReference type="AlphaFoldDB" id="A0A3Q0ISG3"/>
<dbReference type="KEGG" id="dci:103506440"/>
<dbReference type="Gene3D" id="2.20.100.10">
    <property type="entry name" value="Thrombospondin type-1 (TSP1) repeat"/>
    <property type="match status" value="2"/>
</dbReference>
<dbReference type="GO" id="GO:0005576">
    <property type="term" value="C:extracellular region"/>
    <property type="evidence" value="ECO:0007669"/>
    <property type="project" value="UniProtKB-SubCell"/>
</dbReference>
<dbReference type="InterPro" id="IPR036383">
    <property type="entry name" value="TSP1_rpt_sf"/>
</dbReference>
<evidence type="ECO:0000256" key="3">
    <source>
        <dbReference type="ARBA" id="ARBA00022690"/>
    </source>
</evidence>